<comment type="caution">
    <text evidence="5">The sequence shown here is derived from an EMBL/GenBank/DDBJ whole genome shotgun (WGS) entry which is preliminary data.</text>
</comment>
<dbReference type="InterPro" id="IPR039994">
    <property type="entry name" value="NO66-like"/>
</dbReference>
<keyword evidence="6" id="KW-1185">Reference proteome</keyword>
<sequence length="383" mass="42869">MTVHLKLDTQNFLQQYWQRQPLLIRGAFADFNDPIEPELLAGLAMEDGVDSRVIENHQGQWNVQHGPFSDYEAFGESGWTLLVQSVNEWFPAVQSLLQPFRFLPDWRTDDVMVSFATEHGGVGPHLDQYDVFIIQGTGTRHWRVGERLTGAAEHCPHPDLKQLQSDFVATIDTVLEPGDMLYIPAGCPHEGVALEPSLNYSIGFRAPNSAEFIAALADVLHQTEQHYPRYRDPAALQAGTAFRVDSEQLNAVKSFVQHGLSEAQLDIALLQVMSQSKRPLPQPDDVISEAVLAQALASELLLCRTPGSRILLGPQEEALYFAGERWPLAPEQHDFVTQLAQQWDDCELTDYASHLAHDHNRALVCELLQAGVFYLVQEEGEPS</sequence>
<dbReference type="GO" id="GO:0046872">
    <property type="term" value="F:metal ion binding"/>
    <property type="evidence" value="ECO:0007669"/>
    <property type="project" value="UniProtKB-KW"/>
</dbReference>
<evidence type="ECO:0000313" key="6">
    <source>
        <dbReference type="Proteomes" id="UP000287766"/>
    </source>
</evidence>
<keyword evidence="3" id="KW-0408">Iron</keyword>
<dbReference type="SUPFAM" id="SSF51197">
    <property type="entry name" value="Clavaminate synthase-like"/>
    <property type="match status" value="1"/>
</dbReference>
<evidence type="ECO:0000313" key="5">
    <source>
        <dbReference type="EMBL" id="RUO41114.1"/>
    </source>
</evidence>
<proteinExistence type="predicted"/>
<name>A0A7Z6ZTH8_9GAMM</name>
<dbReference type="AlphaFoldDB" id="A0A7Z6ZTH8"/>
<protein>
    <submittedName>
        <fullName evidence="5">Cupin</fullName>
    </submittedName>
</protein>
<organism evidence="5 6">
    <name type="scientific">Pseudidiomarina aestuarii</name>
    <dbReference type="NCBI Taxonomy" id="624146"/>
    <lineage>
        <taxon>Bacteria</taxon>
        <taxon>Pseudomonadati</taxon>
        <taxon>Pseudomonadota</taxon>
        <taxon>Gammaproteobacteria</taxon>
        <taxon>Alteromonadales</taxon>
        <taxon>Idiomarinaceae</taxon>
        <taxon>Pseudidiomarina</taxon>
    </lineage>
</organism>
<dbReference type="InterPro" id="IPR003347">
    <property type="entry name" value="JmjC_dom"/>
</dbReference>
<keyword evidence="2" id="KW-0479">Metal-binding</keyword>
<reference evidence="6" key="1">
    <citation type="journal article" date="2018" name="Front. Microbiol.">
        <title>Genome-Based Analysis Reveals the Taxonomy and Diversity of the Family Idiomarinaceae.</title>
        <authorList>
            <person name="Liu Y."/>
            <person name="Lai Q."/>
            <person name="Shao Z."/>
        </authorList>
    </citation>
    <scope>NUCLEOTIDE SEQUENCE [LARGE SCALE GENOMIC DNA]</scope>
    <source>
        <strain evidence="6">KYW314</strain>
    </source>
</reference>
<dbReference type="Gene3D" id="3.40.366.30">
    <property type="entry name" value="50S ribosomal protein L16 arginine hydroxylase, Chain A, Domain 2"/>
    <property type="match status" value="1"/>
</dbReference>
<dbReference type="EMBL" id="PIPR01000001">
    <property type="protein sequence ID" value="RUO41114.1"/>
    <property type="molecule type" value="Genomic_DNA"/>
</dbReference>
<dbReference type="RefSeq" id="WP_169929845.1">
    <property type="nucleotide sequence ID" value="NZ_PIPR01000001.1"/>
</dbReference>
<accession>A0A7Z6ZTH8</accession>
<dbReference type="SMART" id="SM00558">
    <property type="entry name" value="JmjC"/>
    <property type="match status" value="1"/>
</dbReference>
<dbReference type="Gene3D" id="2.60.120.650">
    <property type="entry name" value="Cupin"/>
    <property type="match status" value="1"/>
</dbReference>
<dbReference type="GO" id="GO:0016706">
    <property type="term" value="F:2-oxoglutarate-dependent dioxygenase activity"/>
    <property type="evidence" value="ECO:0007669"/>
    <property type="project" value="TreeGrafter"/>
</dbReference>
<dbReference type="Pfam" id="PF08007">
    <property type="entry name" value="JmjC_2"/>
    <property type="match status" value="1"/>
</dbReference>
<evidence type="ECO:0000256" key="2">
    <source>
        <dbReference type="ARBA" id="ARBA00022723"/>
    </source>
</evidence>
<dbReference type="Proteomes" id="UP000287766">
    <property type="component" value="Unassembled WGS sequence"/>
</dbReference>
<dbReference type="PANTHER" id="PTHR13096:SF8">
    <property type="entry name" value="RIBOSOMAL OXYGENASE 1"/>
    <property type="match status" value="1"/>
</dbReference>
<evidence type="ECO:0000259" key="4">
    <source>
        <dbReference type="PROSITE" id="PS51184"/>
    </source>
</evidence>
<gene>
    <name evidence="5" type="ORF">CWE22_02695</name>
</gene>
<dbReference type="PANTHER" id="PTHR13096">
    <property type="entry name" value="MINA53 MYC INDUCED NUCLEAR ANTIGEN"/>
    <property type="match status" value="1"/>
</dbReference>
<dbReference type="PROSITE" id="PS51184">
    <property type="entry name" value="JMJC"/>
    <property type="match status" value="1"/>
</dbReference>
<evidence type="ECO:0000256" key="3">
    <source>
        <dbReference type="ARBA" id="ARBA00023004"/>
    </source>
</evidence>
<feature type="domain" description="JmjC" evidence="4">
    <location>
        <begin position="92"/>
        <end position="221"/>
    </location>
</feature>
<comment type="cofactor">
    <cofactor evidence="1">
        <name>Fe(2+)</name>
        <dbReference type="ChEBI" id="CHEBI:29033"/>
    </cofactor>
</comment>
<evidence type="ECO:0000256" key="1">
    <source>
        <dbReference type="ARBA" id="ARBA00001954"/>
    </source>
</evidence>